<dbReference type="SMART" id="SM00360">
    <property type="entry name" value="RRM"/>
    <property type="match status" value="1"/>
</dbReference>
<name>A0A8C0BN01_9AVES</name>
<evidence type="ECO:0000259" key="5">
    <source>
        <dbReference type="PROSITE" id="PS50102"/>
    </source>
</evidence>
<feature type="region of interest" description="Disordered" evidence="4">
    <location>
        <begin position="106"/>
        <end position="224"/>
    </location>
</feature>
<dbReference type="GO" id="GO:0043565">
    <property type="term" value="F:sequence-specific DNA binding"/>
    <property type="evidence" value="ECO:0007669"/>
    <property type="project" value="TreeGrafter"/>
</dbReference>
<comment type="subcellular location">
    <subcellularLocation>
        <location evidence="1">Nucleus</location>
    </subcellularLocation>
</comment>
<dbReference type="PANTHER" id="PTHR15683:SF5">
    <property type="entry name" value="SAFB-LIKE TRANSCRIPTION MODULATOR"/>
    <property type="match status" value="1"/>
</dbReference>
<feature type="region of interest" description="Disordered" evidence="4">
    <location>
        <begin position="1"/>
        <end position="79"/>
    </location>
</feature>
<feature type="compositionally biased region" description="Basic and acidic residues" evidence="4">
    <location>
        <begin position="107"/>
        <end position="120"/>
    </location>
</feature>
<keyword evidence="2" id="KW-0539">Nucleus</keyword>
<evidence type="ECO:0000256" key="2">
    <source>
        <dbReference type="ARBA" id="ARBA00023242"/>
    </source>
</evidence>
<dbReference type="GO" id="GO:0003723">
    <property type="term" value="F:RNA binding"/>
    <property type="evidence" value="ECO:0007669"/>
    <property type="project" value="UniProtKB-UniRule"/>
</dbReference>
<protein>
    <submittedName>
        <fullName evidence="6">SAFB like transcription modulator</fullName>
    </submittedName>
</protein>
<keyword evidence="3" id="KW-0694">RNA-binding</keyword>
<evidence type="ECO:0000313" key="6">
    <source>
        <dbReference type="Ensembl" id="ENSBJAP00000019549.1"/>
    </source>
</evidence>
<feature type="region of interest" description="Disordered" evidence="4">
    <location>
        <begin position="525"/>
        <end position="843"/>
    </location>
</feature>
<feature type="compositionally biased region" description="Basic and acidic residues" evidence="4">
    <location>
        <begin position="52"/>
        <end position="66"/>
    </location>
</feature>
<dbReference type="InterPro" id="IPR035979">
    <property type="entry name" value="RBD_domain_sf"/>
</dbReference>
<dbReference type="GO" id="GO:0050684">
    <property type="term" value="P:regulation of mRNA processing"/>
    <property type="evidence" value="ECO:0007669"/>
    <property type="project" value="TreeGrafter"/>
</dbReference>
<reference evidence="6" key="2">
    <citation type="submission" date="2025-09" db="UniProtKB">
        <authorList>
            <consortium name="Ensembl"/>
        </authorList>
    </citation>
    <scope>IDENTIFICATION</scope>
</reference>
<dbReference type="GO" id="GO:0005634">
    <property type="term" value="C:nucleus"/>
    <property type="evidence" value="ECO:0007669"/>
    <property type="project" value="UniProtKB-SubCell"/>
</dbReference>
<dbReference type="SUPFAM" id="SSF54928">
    <property type="entry name" value="RNA-binding domain, RBD"/>
    <property type="match status" value="1"/>
</dbReference>
<feature type="compositionally biased region" description="Low complexity" evidence="4">
    <location>
        <begin position="831"/>
        <end position="843"/>
    </location>
</feature>
<feature type="compositionally biased region" description="Basic and acidic residues" evidence="4">
    <location>
        <begin position="191"/>
        <end position="207"/>
    </location>
</feature>
<dbReference type="Gene3D" id="3.30.70.330">
    <property type="match status" value="1"/>
</dbReference>
<organism evidence="6 7">
    <name type="scientific">Buteo japonicus</name>
    <dbReference type="NCBI Taxonomy" id="224669"/>
    <lineage>
        <taxon>Eukaryota</taxon>
        <taxon>Metazoa</taxon>
        <taxon>Chordata</taxon>
        <taxon>Craniata</taxon>
        <taxon>Vertebrata</taxon>
        <taxon>Euteleostomi</taxon>
        <taxon>Archelosauria</taxon>
        <taxon>Archosauria</taxon>
        <taxon>Dinosauria</taxon>
        <taxon>Saurischia</taxon>
        <taxon>Theropoda</taxon>
        <taxon>Coelurosauria</taxon>
        <taxon>Aves</taxon>
        <taxon>Neognathae</taxon>
        <taxon>Neoaves</taxon>
        <taxon>Telluraves</taxon>
        <taxon>Accipitrimorphae</taxon>
        <taxon>Accipitriformes</taxon>
        <taxon>Accipitridae</taxon>
        <taxon>Accipitrinae</taxon>
        <taxon>Buteo</taxon>
    </lineage>
</organism>
<dbReference type="AlphaFoldDB" id="A0A8C0BN01"/>
<dbReference type="GO" id="GO:0006357">
    <property type="term" value="P:regulation of transcription by RNA polymerase II"/>
    <property type="evidence" value="ECO:0007669"/>
    <property type="project" value="TreeGrafter"/>
</dbReference>
<feature type="compositionally biased region" description="Low complexity" evidence="4">
    <location>
        <begin position="725"/>
        <end position="739"/>
    </location>
</feature>
<dbReference type="CDD" id="cd12678">
    <property type="entry name" value="RRM_SLTM"/>
    <property type="match status" value="1"/>
</dbReference>
<dbReference type="InterPro" id="IPR000504">
    <property type="entry name" value="RRM_dom"/>
</dbReference>
<reference evidence="6" key="1">
    <citation type="submission" date="2025-08" db="UniProtKB">
        <authorList>
            <consortium name="Ensembl"/>
        </authorList>
    </citation>
    <scope>IDENTIFICATION</scope>
</reference>
<dbReference type="PANTHER" id="PTHR15683">
    <property type="entry name" value="SCAFFOLD ATTACHMENT FACTOR B-RELATED"/>
    <property type="match status" value="1"/>
</dbReference>
<feature type="compositionally biased region" description="Basic and acidic residues" evidence="4">
    <location>
        <begin position="295"/>
        <end position="366"/>
    </location>
</feature>
<feature type="compositionally biased region" description="Basic and acidic residues" evidence="4">
    <location>
        <begin position="602"/>
        <end position="684"/>
    </location>
</feature>
<dbReference type="Pfam" id="PF00076">
    <property type="entry name" value="RRM_1"/>
    <property type="match status" value="1"/>
</dbReference>
<evidence type="ECO:0000256" key="4">
    <source>
        <dbReference type="SAM" id="MobiDB-lite"/>
    </source>
</evidence>
<dbReference type="PROSITE" id="PS50102">
    <property type="entry name" value="RRM"/>
    <property type="match status" value="1"/>
</dbReference>
<feature type="compositionally biased region" description="Basic and acidic residues" evidence="4">
    <location>
        <begin position="703"/>
        <end position="722"/>
    </location>
</feature>
<feature type="region of interest" description="Disordered" evidence="4">
    <location>
        <begin position="291"/>
        <end position="386"/>
    </location>
</feature>
<feature type="compositionally biased region" description="Polar residues" evidence="4">
    <location>
        <begin position="805"/>
        <end position="825"/>
    </location>
</feature>
<feature type="compositionally biased region" description="Basic and acidic residues" evidence="4">
    <location>
        <begin position="127"/>
        <end position="176"/>
    </location>
</feature>
<dbReference type="InterPro" id="IPR051738">
    <property type="entry name" value="SAF_Modulators"/>
</dbReference>
<sequence length="843" mass="96163">DNIEITVSADTPTKKPTKSKGKKQEADELAGDASVEDDSFVKDGEDEENEKEESLAEADHTAHEEMEANTSVKEAEDDNISVTIQAEDAITLDFDGDDLLETGKNVKITDSEASKPKDGQDTISQSLEKESKDYEMTENHKDGKKEDCVKGDPVKKEARESSKKAESGDKEKDTLKKGPSSTGASGQAKSSTKESKESKTTSKDDKGSASSVSGSSGSSTRNLWVSGLSSNTKAADLKNLFGKYGKVLGAKVVTNARSPGAKCYGIVTMSSSTEVARCIAHLHRTELHGQQISVEKVKGDPSKKELKKESDEKSGSGRSVGDKKTASSDKASKTPSTKKEEKKSEKSEKKESKEAKKTEGKDEKSDNGASGPNQESTKKTEEKKRISMQYSHPQILRNKERIIQDKVKFREYRGRKDILPFEKMKEQRLREHMVRLERIRRAVELRRRREIAERERRERERIRIMHEREECLQRERERLEIERQKLERERMERERLERERVRIEQERRKEAERIAREREELRRQQQQLRYEQEKRNSLKRPRDVDHRRDDPYWNENKKMALDTDARFSHGSDYSRQQNRFNDFDHRERGRYPEGSSVPSSSFDRRERFVNQGEAKKTRPTARREEPGFERYPKNFSESRRNEPPQPRSELRDTDRREVRGDRDERRTVIIHDRPEIPHGRHPRETGSNPPRQTNWKSEGSINTDKRDGRGERPDRSGREVSGHVRGAPPGSRSSASGYGSREGERGVMGERGGGQHYNEDRHVVERHSRETGPRKEWHGPSSQGSGYHDTRRMGDGRGGGGMMSPHTSNSSPINRVVQITGNSMQRGSGSGFKPFKGGPPRRF</sequence>
<feature type="compositionally biased region" description="Low complexity" evidence="4">
    <location>
        <begin position="208"/>
        <end position="219"/>
    </location>
</feature>
<evidence type="ECO:0000313" key="7">
    <source>
        <dbReference type="Proteomes" id="UP000694555"/>
    </source>
</evidence>
<evidence type="ECO:0000256" key="1">
    <source>
        <dbReference type="ARBA" id="ARBA00004123"/>
    </source>
</evidence>
<feature type="compositionally biased region" description="Acidic residues" evidence="4">
    <location>
        <begin position="27"/>
        <end position="51"/>
    </location>
</feature>
<proteinExistence type="predicted"/>
<feature type="compositionally biased region" description="Polar residues" evidence="4">
    <location>
        <begin position="685"/>
        <end position="702"/>
    </location>
</feature>
<dbReference type="FunFam" id="3.30.70.330:FF:000238">
    <property type="entry name" value="SAFB-like transcription modulator isoform X2"/>
    <property type="match status" value="1"/>
</dbReference>
<evidence type="ECO:0000256" key="3">
    <source>
        <dbReference type="PROSITE-ProRule" id="PRU00176"/>
    </source>
</evidence>
<feature type="compositionally biased region" description="Basic and acidic residues" evidence="4">
    <location>
        <begin position="757"/>
        <end position="778"/>
    </location>
</feature>
<dbReference type="Ensembl" id="ENSBJAT00000020095.1">
    <property type="protein sequence ID" value="ENSBJAP00000019549.1"/>
    <property type="gene ID" value="ENSBJAG00000012801.1"/>
</dbReference>
<feature type="compositionally biased region" description="Basic and acidic residues" evidence="4">
    <location>
        <begin position="530"/>
        <end position="569"/>
    </location>
</feature>
<feature type="compositionally biased region" description="Basic and acidic residues" evidence="4">
    <location>
        <begin position="376"/>
        <end position="385"/>
    </location>
</feature>
<accession>A0A8C0BN01</accession>
<feature type="compositionally biased region" description="Polar residues" evidence="4">
    <location>
        <begin position="571"/>
        <end position="580"/>
    </location>
</feature>
<feature type="compositionally biased region" description="Basic and acidic residues" evidence="4">
    <location>
        <begin position="581"/>
        <end position="591"/>
    </location>
</feature>
<keyword evidence="7" id="KW-1185">Reference proteome</keyword>
<dbReference type="InterPro" id="IPR012677">
    <property type="entry name" value="Nucleotide-bd_a/b_plait_sf"/>
</dbReference>
<dbReference type="Proteomes" id="UP000694555">
    <property type="component" value="Unplaced"/>
</dbReference>
<feature type="domain" description="RRM" evidence="5">
    <location>
        <begin position="221"/>
        <end position="299"/>
    </location>
</feature>